<dbReference type="GO" id="GO:0000209">
    <property type="term" value="P:protein polyubiquitination"/>
    <property type="evidence" value="ECO:0007669"/>
    <property type="project" value="TreeGrafter"/>
</dbReference>
<sequence>MAITPPAFDNQKDLECLLCYDLFKDPVQVDAPCRHHFCRRCIDTWFKQQPECPCDRFACAIYTDADPALVAALSQVEFTCDGCRFQGKWVDHEGCPLVTCSWCPWKSYDDGLINVVPIEEGEMARCHHRMTCPNRPHGANVDRWIGDGSSHGICFGMSVNQVKKRLFGGSHCIDFASLSLDKNVANFECRYFSYVEHDALPLGRSSHILRFWTRHRVRTIRGSFPFLPPRGMSTCGSYCYFYFEKNAGLRLISFRFLEDAAHDAATPNCLAYFTNLFNMALNDDREAVVRANRRCTIYMAHVRDMFLDEPGVLQTFVDFVDPRSVPQNGFNYWPHIHLSN</sequence>
<evidence type="ECO:0000256" key="1">
    <source>
        <dbReference type="ARBA" id="ARBA00022723"/>
    </source>
</evidence>
<dbReference type="PROSITE" id="PS00518">
    <property type="entry name" value="ZF_RING_1"/>
    <property type="match status" value="1"/>
</dbReference>
<dbReference type="GO" id="GO:0061630">
    <property type="term" value="F:ubiquitin protein ligase activity"/>
    <property type="evidence" value="ECO:0007669"/>
    <property type="project" value="TreeGrafter"/>
</dbReference>
<name>A0A485KNH6_9STRA</name>
<evidence type="ECO:0000313" key="8">
    <source>
        <dbReference type="Proteomes" id="UP000332933"/>
    </source>
</evidence>
<keyword evidence="2 4" id="KW-0863">Zinc-finger</keyword>
<evidence type="ECO:0000313" key="6">
    <source>
        <dbReference type="EMBL" id="KAF0699759.1"/>
    </source>
</evidence>
<feature type="domain" description="RING-type" evidence="5">
    <location>
        <begin position="16"/>
        <end position="56"/>
    </location>
</feature>
<dbReference type="InterPro" id="IPR017907">
    <property type="entry name" value="Znf_RING_CS"/>
</dbReference>
<accession>A0A485KNH6</accession>
<dbReference type="PANTHER" id="PTHR46016:SF1">
    <property type="entry name" value="RING-TYPE DOMAIN-CONTAINING PROTEIN"/>
    <property type="match status" value="1"/>
</dbReference>
<dbReference type="PROSITE" id="PS50089">
    <property type="entry name" value="ZF_RING_2"/>
    <property type="match status" value="1"/>
</dbReference>
<evidence type="ECO:0000256" key="3">
    <source>
        <dbReference type="ARBA" id="ARBA00022833"/>
    </source>
</evidence>
<gene>
    <name evidence="7" type="primary">Aste57867_9686</name>
    <name evidence="6" type="ORF">As57867_009648</name>
    <name evidence="7" type="ORF">ASTE57867_9686</name>
</gene>
<evidence type="ECO:0000256" key="2">
    <source>
        <dbReference type="ARBA" id="ARBA00022771"/>
    </source>
</evidence>
<evidence type="ECO:0000256" key="4">
    <source>
        <dbReference type="PROSITE-ProRule" id="PRU00175"/>
    </source>
</evidence>
<dbReference type="AlphaFoldDB" id="A0A485KNH6"/>
<dbReference type="Gene3D" id="3.30.40.10">
    <property type="entry name" value="Zinc/RING finger domain, C3HC4 (zinc finger)"/>
    <property type="match status" value="1"/>
</dbReference>
<dbReference type="InterPro" id="IPR013083">
    <property type="entry name" value="Znf_RING/FYVE/PHD"/>
</dbReference>
<reference evidence="6" key="2">
    <citation type="submission" date="2019-06" db="EMBL/GenBank/DDBJ databases">
        <title>Genomics analysis of Aphanomyces spp. identifies a new class of oomycete effector associated with host adaptation.</title>
        <authorList>
            <person name="Gaulin E."/>
        </authorList>
    </citation>
    <scope>NUCLEOTIDE SEQUENCE</scope>
    <source>
        <strain evidence="6">CBS 578.67</strain>
    </source>
</reference>
<evidence type="ECO:0000259" key="5">
    <source>
        <dbReference type="PROSITE" id="PS50089"/>
    </source>
</evidence>
<proteinExistence type="predicted"/>
<dbReference type="EMBL" id="VJMH01005156">
    <property type="protein sequence ID" value="KAF0699759.1"/>
    <property type="molecule type" value="Genomic_DNA"/>
</dbReference>
<dbReference type="Pfam" id="PF13923">
    <property type="entry name" value="zf-C3HC4_2"/>
    <property type="match status" value="1"/>
</dbReference>
<protein>
    <submittedName>
        <fullName evidence="7">Aste57867_9686 protein</fullName>
    </submittedName>
</protein>
<keyword evidence="8" id="KW-1185">Reference proteome</keyword>
<keyword evidence="1" id="KW-0479">Metal-binding</keyword>
<dbReference type="GO" id="GO:0006511">
    <property type="term" value="P:ubiquitin-dependent protein catabolic process"/>
    <property type="evidence" value="ECO:0007669"/>
    <property type="project" value="TreeGrafter"/>
</dbReference>
<reference evidence="7 8" key="1">
    <citation type="submission" date="2019-03" db="EMBL/GenBank/DDBJ databases">
        <authorList>
            <person name="Gaulin E."/>
            <person name="Dumas B."/>
        </authorList>
    </citation>
    <scope>NUCLEOTIDE SEQUENCE [LARGE SCALE GENOMIC DNA]</scope>
    <source>
        <strain evidence="7">CBS 568.67</strain>
    </source>
</reference>
<dbReference type="PANTHER" id="PTHR46016">
    <property type="entry name" value="ZINC FINGER, RING/FYVE/PHD-TYPE"/>
    <property type="match status" value="1"/>
</dbReference>
<dbReference type="OrthoDB" id="654191at2759"/>
<dbReference type="SUPFAM" id="SSF57850">
    <property type="entry name" value="RING/U-box"/>
    <property type="match status" value="1"/>
</dbReference>
<dbReference type="InterPro" id="IPR001841">
    <property type="entry name" value="Znf_RING"/>
</dbReference>
<keyword evidence="3" id="KW-0862">Zinc</keyword>
<organism evidence="7 8">
    <name type="scientific">Aphanomyces stellatus</name>
    <dbReference type="NCBI Taxonomy" id="120398"/>
    <lineage>
        <taxon>Eukaryota</taxon>
        <taxon>Sar</taxon>
        <taxon>Stramenopiles</taxon>
        <taxon>Oomycota</taxon>
        <taxon>Saprolegniomycetes</taxon>
        <taxon>Saprolegniales</taxon>
        <taxon>Verrucalvaceae</taxon>
        <taxon>Aphanomyces</taxon>
    </lineage>
</organism>
<evidence type="ECO:0000313" key="7">
    <source>
        <dbReference type="EMBL" id="VFT86565.1"/>
    </source>
</evidence>
<dbReference type="EMBL" id="CAADRA010005177">
    <property type="protein sequence ID" value="VFT86565.1"/>
    <property type="molecule type" value="Genomic_DNA"/>
</dbReference>
<dbReference type="GO" id="GO:0008270">
    <property type="term" value="F:zinc ion binding"/>
    <property type="evidence" value="ECO:0007669"/>
    <property type="project" value="UniProtKB-KW"/>
</dbReference>
<dbReference type="InterPro" id="IPR051438">
    <property type="entry name" value="RNF_E3_ubiq-protein_ligase"/>
</dbReference>
<dbReference type="Proteomes" id="UP000332933">
    <property type="component" value="Unassembled WGS sequence"/>
</dbReference>